<evidence type="ECO:0000313" key="16">
    <source>
        <dbReference type="Proteomes" id="UP000297853"/>
    </source>
</evidence>
<evidence type="ECO:0000256" key="5">
    <source>
        <dbReference type="ARBA" id="ARBA00022741"/>
    </source>
</evidence>
<evidence type="ECO:0000259" key="14">
    <source>
        <dbReference type="PROSITE" id="PS51178"/>
    </source>
</evidence>
<keyword evidence="5 10" id="KW-0547">Nucleotide-binding</keyword>
<dbReference type="SUPFAM" id="SSF56112">
    <property type="entry name" value="Protein kinase-like (PK-like)"/>
    <property type="match status" value="1"/>
</dbReference>
<dbReference type="Pfam" id="PF00069">
    <property type="entry name" value="Pkinase"/>
    <property type="match status" value="1"/>
</dbReference>
<comment type="caution">
    <text evidence="15">The sequence shown here is derived from an EMBL/GenBank/DDBJ whole genome shotgun (WGS) entry which is preliminary data.</text>
</comment>
<dbReference type="PROSITE" id="PS50011">
    <property type="entry name" value="PROTEIN_KINASE_DOM"/>
    <property type="match status" value="1"/>
</dbReference>
<dbReference type="SMART" id="SM00740">
    <property type="entry name" value="PASTA"/>
    <property type="match status" value="2"/>
</dbReference>
<dbReference type="InterPro" id="IPR008266">
    <property type="entry name" value="Tyr_kinase_AS"/>
</dbReference>
<feature type="compositionally biased region" description="Basic residues" evidence="11">
    <location>
        <begin position="107"/>
        <end position="135"/>
    </location>
</feature>
<dbReference type="Gene3D" id="1.10.510.10">
    <property type="entry name" value="Transferase(Phosphotransferase) domain 1"/>
    <property type="match status" value="1"/>
</dbReference>
<dbReference type="GO" id="GO:0016301">
    <property type="term" value="F:kinase activity"/>
    <property type="evidence" value="ECO:0007669"/>
    <property type="project" value="UniProtKB-KW"/>
</dbReference>
<keyword evidence="2" id="KW-0723">Serine/threonine-protein kinase</keyword>
<evidence type="ECO:0000256" key="4">
    <source>
        <dbReference type="ARBA" id="ARBA00022737"/>
    </source>
</evidence>
<evidence type="ECO:0000256" key="10">
    <source>
        <dbReference type="PROSITE-ProRule" id="PRU10141"/>
    </source>
</evidence>
<keyword evidence="4" id="KW-0677">Repeat</keyword>
<dbReference type="CDD" id="cd14014">
    <property type="entry name" value="STKc_PknB_like"/>
    <property type="match status" value="1"/>
</dbReference>
<evidence type="ECO:0000256" key="6">
    <source>
        <dbReference type="ARBA" id="ARBA00022777"/>
    </source>
</evidence>
<dbReference type="EC" id="2.7.11.1" evidence="1"/>
<evidence type="ECO:0000256" key="3">
    <source>
        <dbReference type="ARBA" id="ARBA00022679"/>
    </source>
</evidence>
<dbReference type="PROSITE" id="PS00109">
    <property type="entry name" value="PROTEIN_KINASE_TYR"/>
    <property type="match status" value="1"/>
</dbReference>
<evidence type="ECO:0000313" key="15">
    <source>
        <dbReference type="EMBL" id="TFC96565.1"/>
    </source>
</evidence>
<evidence type="ECO:0000256" key="11">
    <source>
        <dbReference type="SAM" id="MobiDB-lite"/>
    </source>
</evidence>
<dbReference type="InterPro" id="IPR000719">
    <property type="entry name" value="Prot_kinase_dom"/>
</dbReference>
<keyword evidence="6 15" id="KW-0418">Kinase</keyword>
<dbReference type="Gene3D" id="3.30.200.20">
    <property type="entry name" value="Phosphorylase Kinase, domain 1"/>
    <property type="match status" value="1"/>
</dbReference>
<dbReference type="EMBL" id="SOGQ01000061">
    <property type="protein sequence ID" value="TFC96565.1"/>
    <property type="molecule type" value="Genomic_DNA"/>
</dbReference>
<comment type="catalytic activity">
    <reaction evidence="8">
        <text>L-threonyl-[protein] + ATP = O-phospho-L-threonyl-[protein] + ADP + H(+)</text>
        <dbReference type="Rhea" id="RHEA:46608"/>
        <dbReference type="Rhea" id="RHEA-COMP:11060"/>
        <dbReference type="Rhea" id="RHEA-COMP:11605"/>
        <dbReference type="ChEBI" id="CHEBI:15378"/>
        <dbReference type="ChEBI" id="CHEBI:30013"/>
        <dbReference type="ChEBI" id="CHEBI:30616"/>
        <dbReference type="ChEBI" id="CHEBI:61977"/>
        <dbReference type="ChEBI" id="CHEBI:456216"/>
        <dbReference type="EC" id="2.7.11.1"/>
    </reaction>
</comment>
<dbReference type="PANTHER" id="PTHR43289:SF6">
    <property type="entry name" value="SERINE_THREONINE-PROTEIN KINASE NEKL-3"/>
    <property type="match status" value="1"/>
</dbReference>
<keyword evidence="7 10" id="KW-0067">ATP-binding</keyword>
<dbReference type="InterPro" id="IPR011009">
    <property type="entry name" value="Kinase-like_dom_sf"/>
</dbReference>
<feature type="region of interest" description="Disordered" evidence="11">
    <location>
        <begin position="591"/>
        <end position="622"/>
    </location>
</feature>
<feature type="transmembrane region" description="Helical" evidence="12">
    <location>
        <begin position="630"/>
        <end position="648"/>
    </location>
</feature>
<keyword evidence="12" id="KW-0812">Transmembrane</keyword>
<reference evidence="15 16" key="1">
    <citation type="submission" date="2019-03" db="EMBL/GenBank/DDBJ databases">
        <title>Genomics of glacier-inhabiting Cryobacterium strains.</title>
        <authorList>
            <person name="Liu Q."/>
            <person name="Xin Y.-H."/>
        </authorList>
    </citation>
    <scope>NUCLEOTIDE SEQUENCE [LARGE SCALE GENOMIC DNA]</scope>
    <source>
        <strain evidence="15 16">TMT1-23-1</strain>
    </source>
</reference>
<evidence type="ECO:0000256" key="7">
    <source>
        <dbReference type="ARBA" id="ARBA00022840"/>
    </source>
</evidence>
<dbReference type="PROSITE" id="PS00107">
    <property type="entry name" value="PROTEIN_KINASE_ATP"/>
    <property type="match status" value="1"/>
</dbReference>
<evidence type="ECO:0000256" key="8">
    <source>
        <dbReference type="ARBA" id="ARBA00047899"/>
    </source>
</evidence>
<evidence type="ECO:0000256" key="2">
    <source>
        <dbReference type="ARBA" id="ARBA00022527"/>
    </source>
</evidence>
<name>A0ABY2J081_9MICO</name>
<dbReference type="CDD" id="cd06577">
    <property type="entry name" value="PASTA_pknB"/>
    <property type="match status" value="1"/>
</dbReference>
<dbReference type="PANTHER" id="PTHR43289">
    <property type="entry name" value="MITOGEN-ACTIVATED PROTEIN KINASE KINASE KINASE 20-RELATED"/>
    <property type="match status" value="1"/>
</dbReference>
<feature type="domain" description="PASTA" evidence="14">
    <location>
        <begin position="684"/>
        <end position="750"/>
    </location>
</feature>
<protein>
    <recommendedName>
        <fullName evidence="1">non-specific serine/threonine protein kinase</fullName>
        <ecNumber evidence="1">2.7.11.1</ecNumber>
    </recommendedName>
</protein>
<dbReference type="InterPro" id="IPR005543">
    <property type="entry name" value="PASTA_dom"/>
</dbReference>
<keyword evidence="12" id="KW-0472">Membrane</keyword>
<keyword evidence="12" id="KW-1133">Transmembrane helix</keyword>
<accession>A0ABY2J081</accession>
<evidence type="ECO:0000256" key="1">
    <source>
        <dbReference type="ARBA" id="ARBA00012513"/>
    </source>
</evidence>
<evidence type="ECO:0000256" key="9">
    <source>
        <dbReference type="ARBA" id="ARBA00048679"/>
    </source>
</evidence>
<proteinExistence type="predicted"/>
<keyword evidence="3" id="KW-0808">Transferase</keyword>
<keyword evidence="16" id="KW-1185">Reference proteome</keyword>
<dbReference type="InterPro" id="IPR017441">
    <property type="entry name" value="Protein_kinase_ATP_BS"/>
</dbReference>
<feature type="region of interest" description="Disordered" evidence="11">
    <location>
        <begin position="88"/>
        <end position="135"/>
    </location>
</feature>
<dbReference type="Pfam" id="PF03793">
    <property type="entry name" value="PASTA"/>
    <property type="match status" value="2"/>
</dbReference>
<feature type="binding site" evidence="10">
    <location>
        <position position="299"/>
    </location>
    <ligand>
        <name>ATP</name>
        <dbReference type="ChEBI" id="CHEBI:30616"/>
    </ligand>
</feature>
<feature type="compositionally biased region" description="Low complexity" evidence="11">
    <location>
        <begin position="829"/>
        <end position="859"/>
    </location>
</feature>
<evidence type="ECO:0000256" key="12">
    <source>
        <dbReference type="SAM" id="Phobius"/>
    </source>
</evidence>
<gene>
    <name evidence="15" type="ORF">E3T28_12020</name>
</gene>
<sequence length="859" mass="90238">MAGTRFPATRGRAGRCRAVRGGGHHSRAAGRCRIAAGRRTGIRCRRGEAPAAARRQCDARRPGLGRPRRPDVRYTGACPARLCGGVPGSSGRAAELPPRLDYPGSPRQHRIRARHPQRFGARSRWRRPPGHFRPRTRRQCLRRDGRHRPWGLGRQHRRGPCGRATAVHPRNLAAVGCRWQRRRRRRPATNRRCRPRCRPLPLPLWRAVPARSLARRRVRLQPRRFLRERGRRDGRFLRRSGRLRSFVTDKTPAGDGLISGRYRLGDLLGTGGSASVFAAVDTATFSDGDVGAHRAVALKILHPHLSRSDHSRRAFLAEATAAAGLRHPNIAQVLGIGVHDTGEEPQAWIALELVPGITLAEHIERNGALEPGQALTIASAVLRALEASHARGLIHRDVSPANIMVDTDDGGGFLIGDVRLLDFGLADAAGRPVLGTDVLRSAPAPQAREDQKAPGLSIEPVAPGVLGSVYYMSPEQARGGAVDERGDLYQLGGVLHFVLTGKPPFSRDSAAAVMRAHVLAPPPVPSVLRFGIPRAVDRIVVKALMKDPASRFQSAAEMAAGIGILIASGVVGPAGRGRAAGDERTRVFGQTAAPASDEPGSVAPGSEAPAGDSPGPDWARSGRTRSGSGLWLLALLVVGGISVGWVVATGGSEPASIAVASSLPTAPPTPSPVPATDGISTDILIQRVRMPELTSLTLAAARAALAAAGLEVGAVETQASALPGDTVLASLPAEGTRIDPGRTVDLVIASGSNAIPTVRGLTQAAAAVAFEEAGFVVLTESRADSTVPPGTVLASLPAAQMVWRLGTTVTLIVASAAFPVPEVPPTPAPTSTSQTPTHAPTNAPDPGATPSPAGASASR</sequence>
<feature type="region of interest" description="Disordered" evidence="11">
    <location>
        <begin position="820"/>
        <end position="859"/>
    </location>
</feature>
<feature type="domain" description="Protein kinase" evidence="13">
    <location>
        <begin position="262"/>
        <end position="566"/>
    </location>
</feature>
<evidence type="ECO:0000259" key="13">
    <source>
        <dbReference type="PROSITE" id="PS50011"/>
    </source>
</evidence>
<dbReference type="Gene3D" id="3.30.10.20">
    <property type="match status" value="2"/>
</dbReference>
<dbReference type="PROSITE" id="PS51178">
    <property type="entry name" value="PASTA"/>
    <property type="match status" value="2"/>
</dbReference>
<feature type="domain" description="PASTA" evidence="14">
    <location>
        <begin position="751"/>
        <end position="815"/>
    </location>
</feature>
<comment type="catalytic activity">
    <reaction evidence="9">
        <text>L-seryl-[protein] + ATP = O-phospho-L-seryl-[protein] + ADP + H(+)</text>
        <dbReference type="Rhea" id="RHEA:17989"/>
        <dbReference type="Rhea" id="RHEA-COMP:9863"/>
        <dbReference type="Rhea" id="RHEA-COMP:11604"/>
        <dbReference type="ChEBI" id="CHEBI:15378"/>
        <dbReference type="ChEBI" id="CHEBI:29999"/>
        <dbReference type="ChEBI" id="CHEBI:30616"/>
        <dbReference type="ChEBI" id="CHEBI:83421"/>
        <dbReference type="ChEBI" id="CHEBI:456216"/>
        <dbReference type="EC" id="2.7.11.1"/>
    </reaction>
</comment>
<organism evidence="15 16">
    <name type="scientific">Cryobacterium sinapicolor</name>
    <dbReference type="NCBI Taxonomy" id="1259236"/>
    <lineage>
        <taxon>Bacteria</taxon>
        <taxon>Bacillati</taxon>
        <taxon>Actinomycetota</taxon>
        <taxon>Actinomycetes</taxon>
        <taxon>Micrococcales</taxon>
        <taxon>Microbacteriaceae</taxon>
        <taxon>Cryobacterium</taxon>
    </lineage>
</organism>
<dbReference type="Proteomes" id="UP000297853">
    <property type="component" value="Unassembled WGS sequence"/>
</dbReference>